<evidence type="ECO:0000313" key="1">
    <source>
        <dbReference type="EMBL" id="KAF5336922.1"/>
    </source>
</evidence>
<reference evidence="1 2" key="1">
    <citation type="journal article" date="2020" name="ISME J.">
        <title>Uncovering the hidden diversity of litter-decomposition mechanisms in mushroom-forming fungi.</title>
        <authorList>
            <person name="Floudas D."/>
            <person name="Bentzer J."/>
            <person name="Ahren D."/>
            <person name="Johansson T."/>
            <person name="Persson P."/>
            <person name="Tunlid A."/>
        </authorList>
    </citation>
    <scope>NUCLEOTIDE SEQUENCE [LARGE SCALE GENOMIC DNA]</scope>
    <source>
        <strain evidence="1 2">CBS 175.51</strain>
    </source>
</reference>
<sequence>MTQSNLEHRCDSTLRSAESEHFLPAPPSMEIERSIPALPMHTFNLAPPTMEQEDFPPTPPLLARPRAPSHFACAYAIPPASSSAWNSDCTLYSSVPDGYVATSEWSSSGGSSYSSTGLNLSWEFHPFYASLVGMSEAMPPAMSRSGSGSSYSSTGLNLSWEFYPFYSSLRIREAIPPEMERGV</sequence>
<evidence type="ECO:0000313" key="2">
    <source>
        <dbReference type="Proteomes" id="UP000541558"/>
    </source>
</evidence>
<proteinExistence type="predicted"/>
<keyword evidence="2" id="KW-1185">Reference proteome</keyword>
<protein>
    <submittedName>
        <fullName evidence="1">Uncharacterized protein</fullName>
    </submittedName>
</protein>
<name>A0A8H5CAD0_9AGAR</name>
<gene>
    <name evidence="1" type="ORF">D9611_002869</name>
</gene>
<accession>A0A8H5CAD0</accession>
<dbReference type="AlphaFoldDB" id="A0A8H5CAD0"/>
<dbReference type="EMBL" id="JAACJK010000057">
    <property type="protein sequence ID" value="KAF5336922.1"/>
    <property type="molecule type" value="Genomic_DNA"/>
</dbReference>
<organism evidence="1 2">
    <name type="scientific">Ephemerocybe angulata</name>
    <dbReference type="NCBI Taxonomy" id="980116"/>
    <lineage>
        <taxon>Eukaryota</taxon>
        <taxon>Fungi</taxon>
        <taxon>Dikarya</taxon>
        <taxon>Basidiomycota</taxon>
        <taxon>Agaricomycotina</taxon>
        <taxon>Agaricomycetes</taxon>
        <taxon>Agaricomycetidae</taxon>
        <taxon>Agaricales</taxon>
        <taxon>Agaricineae</taxon>
        <taxon>Psathyrellaceae</taxon>
        <taxon>Ephemerocybe</taxon>
    </lineage>
</organism>
<dbReference type="Proteomes" id="UP000541558">
    <property type="component" value="Unassembled WGS sequence"/>
</dbReference>
<comment type="caution">
    <text evidence="1">The sequence shown here is derived from an EMBL/GenBank/DDBJ whole genome shotgun (WGS) entry which is preliminary data.</text>
</comment>